<reference evidence="2 3" key="1">
    <citation type="submission" date="2018-11" db="EMBL/GenBank/DDBJ databases">
        <title>Genome sequence of Saitozyma podzolica DSM 27192.</title>
        <authorList>
            <person name="Aliyu H."/>
            <person name="Gorte O."/>
            <person name="Ochsenreither K."/>
        </authorList>
    </citation>
    <scope>NUCLEOTIDE SEQUENCE [LARGE SCALE GENOMIC DNA]</scope>
    <source>
        <strain evidence="2 3">DSM 27192</strain>
    </source>
</reference>
<feature type="transmembrane region" description="Helical" evidence="1">
    <location>
        <begin position="218"/>
        <end position="240"/>
    </location>
</feature>
<evidence type="ECO:0000313" key="3">
    <source>
        <dbReference type="Proteomes" id="UP000279259"/>
    </source>
</evidence>
<proteinExistence type="predicted"/>
<dbReference type="EMBL" id="RSCD01000022">
    <property type="protein sequence ID" value="RSH83917.1"/>
    <property type="molecule type" value="Genomic_DNA"/>
</dbReference>
<keyword evidence="1" id="KW-1133">Transmembrane helix</keyword>
<feature type="transmembrane region" description="Helical" evidence="1">
    <location>
        <begin position="174"/>
        <end position="198"/>
    </location>
</feature>
<keyword evidence="3" id="KW-1185">Reference proteome</keyword>
<feature type="transmembrane region" description="Helical" evidence="1">
    <location>
        <begin position="131"/>
        <end position="148"/>
    </location>
</feature>
<keyword evidence="1" id="KW-0472">Membrane</keyword>
<keyword evidence="1" id="KW-0812">Transmembrane</keyword>
<protein>
    <submittedName>
        <fullName evidence="2">Uncharacterized protein</fullName>
    </submittedName>
</protein>
<dbReference type="OrthoDB" id="10309275at2759"/>
<dbReference type="AlphaFoldDB" id="A0A427XYP2"/>
<evidence type="ECO:0000256" key="1">
    <source>
        <dbReference type="SAM" id="Phobius"/>
    </source>
</evidence>
<accession>A0A427XYP2</accession>
<feature type="transmembrane region" description="Helical" evidence="1">
    <location>
        <begin position="21"/>
        <end position="40"/>
    </location>
</feature>
<name>A0A427XYP2_9TREE</name>
<organism evidence="2 3">
    <name type="scientific">Saitozyma podzolica</name>
    <dbReference type="NCBI Taxonomy" id="1890683"/>
    <lineage>
        <taxon>Eukaryota</taxon>
        <taxon>Fungi</taxon>
        <taxon>Dikarya</taxon>
        <taxon>Basidiomycota</taxon>
        <taxon>Agaricomycotina</taxon>
        <taxon>Tremellomycetes</taxon>
        <taxon>Tremellales</taxon>
        <taxon>Trimorphomycetaceae</taxon>
        <taxon>Saitozyma</taxon>
    </lineage>
</organism>
<gene>
    <name evidence="2" type="ORF">EHS25_005161</name>
</gene>
<sequence>MASAYSPKSQRYKPNIRTWTHCLAILFLIICWALILAVLLGSAPYTSSLTAGRAADIPWLAYINQTDHAPTSKFGLDSAGEFTLQRWGFGPWGYCAWDYNAVHMEMTAACIKQGGWELPSNNGMIPDDPRVSLLAAVGWWIALVISFFHPGPAKPNPNGPAIAKREGWEGNLSFALRGGLGWCCCGMVAVFGIIPVIVASAGVGQVNNADGLTGSIGMGSGMLIAAVALAFATQVLAWKWTKGGLRVRKR</sequence>
<evidence type="ECO:0000313" key="2">
    <source>
        <dbReference type="EMBL" id="RSH83917.1"/>
    </source>
</evidence>
<comment type="caution">
    <text evidence="2">The sequence shown here is derived from an EMBL/GenBank/DDBJ whole genome shotgun (WGS) entry which is preliminary data.</text>
</comment>
<dbReference type="Proteomes" id="UP000279259">
    <property type="component" value="Unassembled WGS sequence"/>
</dbReference>